<comment type="caution">
    <text evidence="10">The sequence shown here is derived from an EMBL/GenBank/DDBJ whole genome shotgun (WGS) entry which is preliminary data.</text>
</comment>
<dbReference type="InterPro" id="IPR023232">
    <property type="entry name" value="Glyco_hydro_2_AS"/>
</dbReference>
<protein>
    <recommendedName>
        <fullName evidence="4">Beta-galactosidase</fullName>
        <ecNumber evidence="3">3.2.1.23</ecNumber>
    </recommendedName>
    <alternativeName>
        <fullName evidence="7">Lactase</fullName>
    </alternativeName>
</protein>
<dbReference type="PANTHER" id="PTHR46323:SF2">
    <property type="entry name" value="BETA-GALACTOSIDASE"/>
    <property type="match status" value="1"/>
</dbReference>
<evidence type="ECO:0000256" key="2">
    <source>
        <dbReference type="ARBA" id="ARBA00007401"/>
    </source>
</evidence>
<dbReference type="Gene3D" id="3.20.20.80">
    <property type="entry name" value="Glycosidases"/>
    <property type="match status" value="1"/>
</dbReference>
<evidence type="ECO:0000256" key="4">
    <source>
        <dbReference type="ARBA" id="ARBA00013303"/>
    </source>
</evidence>
<keyword evidence="5 10" id="KW-0378">Hydrolase</keyword>
<evidence type="ECO:0000256" key="6">
    <source>
        <dbReference type="ARBA" id="ARBA00023295"/>
    </source>
</evidence>
<gene>
    <name evidence="10" type="ORF">ACFPZ3_30570</name>
</gene>
<dbReference type="SUPFAM" id="SSF51445">
    <property type="entry name" value="(Trans)glycosidases"/>
    <property type="match status" value="1"/>
</dbReference>
<evidence type="ECO:0000256" key="5">
    <source>
        <dbReference type="ARBA" id="ARBA00022801"/>
    </source>
</evidence>
<evidence type="ECO:0000256" key="3">
    <source>
        <dbReference type="ARBA" id="ARBA00012756"/>
    </source>
</evidence>
<dbReference type="Gene3D" id="2.70.98.10">
    <property type="match status" value="1"/>
</dbReference>
<dbReference type="InterPro" id="IPR036156">
    <property type="entry name" value="Beta-gal/glucu_dom_sf"/>
</dbReference>
<dbReference type="InterPro" id="IPR006104">
    <property type="entry name" value="Glyco_hydro_2_N"/>
</dbReference>
<feature type="region of interest" description="Disordered" evidence="8">
    <location>
        <begin position="631"/>
        <end position="689"/>
    </location>
</feature>
<dbReference type="SUPFAM" id="SSF49785">
    <property type="entry name" value="Galactose-binding domain-like"/>
    <property type="match status" value="1"/>
</dbReference>
<feature type="compositionally biased region" description="Low complexity" evidence="8">
    <location>
        <begin position="635"/>
        <end position="687"/>
    </location>
</feature>
<dbReference type="InterPro" id="IPR032312">
    <property type="entry name" value="LacZ_4"/>
</dbReference>
<evidence type="ECO:0000256" key="7">
    <source>
        <dbReference type="ARBA" id="ARBA00032230"/>
    </source>
</evidence>
<dbReference type="PRINTS" id="PR00132">
    <property type="entry name" value="GLHYDRLASE2"/>
</dbReference>
<dbReference type="SUPFAM" id="SSF49303">
    <property type="entry name" value="beta-Galactosidase/glucuronidase domain"/>
    <property type="match status" value="3"/>
</dbReference>
<dbReference type="InterPro" id="IPR008979">
    <property type="entry name" value="Galactose-bd-like_sf"/>
</dbReference>
<dbReference type="InterPro" id="IPR017853">
    <property type="entry name" value="GH"/>
</dbReference>
<feature type="region of interest" description="Disordered" evidence="8">
    <location>
        <begin position="734"/>
        <end position="769"/>
    </location>
</feature>
<dbReference type="Gene3D" id="2.60.120.260">
    <property type="entry name" value="Galactose-binding domain-like"/>
    <property type="match status" value="1"/>
</dbReference>
<dbReference type="InterPro" id="IPR011013">
    <property type="entry name" value="Gal_mutarotase_sf_dom"/>
</dbReference>
<proteinExistence type="inferred from homology"/>
<dbReference type="RefSeq" id="WP_379517736.1">
    <property type="nucleotide sequence ID" value="NZ_JBHSPA010000035.1"/>
</dbReference>
<keyword evidence="11" id="KW-1185">Reference proteome</keyword>
<dbReference type="Pfam" id="PF16353">
    <property type="entry name" value="LacZ_4"/>
    <property type="match status" value="2"/>
</dbReference>
<accession>A0ABW1CTH5</accession>
<dbReference type="PANTHER" id="PTHR46323">
    <property type="entry name" value="BETA-GALACTOSIDASE"/>
    <property type="match status" value="1"/>
</dbReference>
<dbReference type="EC" id="3.2.1.23" evidence="3"/>
<dbReference type="EMBL" id="JBHSPA010000035">
    <property type="protein sequence ID" value="MFC5828233.1"/>
    <property type="molecule type" value="Genomic_DNA"/>
</dbReference>
<reference evidence="11" key="1">
    <citation type="journal article" date="2019" name="Int. J. Syst. Evol. Microbiol.">
        <title>The Global Catalogue of Microorganisms (GCM) 10K type strain sequencing project: providing services to taxonomists for standard genome sequencing and annotation.</title>
        <authorList>
            <consortium name="The Broad Institute Genomics Platform"/>
            <consortium name="The Broad Institute Genome Sequencing Center for Infectious Disease"/>
            <person name="Wu L."/>
            <person name="Ma J."/>
        </authorList>
    </citation>
    <scope>NUCLEOTIDE SEQUENCE [LARGE SCALE GENOMIC DNA]</scope>
    <source>
        <strain evidence="11">CCUG 53903</strain>
    </source>
</reference>
<dbReference type="InterPro" id="IPR050347">
    <property type="entry name" value="Bact_Beta-galactosidase"/>
</dbReference>
<dbReference type="Pfam" id="PF02837">
    <property type="entry name" value="Glyco_hydro_2_N"/>
    <property type="match status" value="1"/>
</dbReference>
<dbReference type="GO" id="GO:0016787">
    <property type="term" value="F:hydrolase activity"/>
    <property type="evidence" value="ECO:0007669"/>
    <property type="project" value="UniProtKB-KW"/>
</dbReference>
<dbReference type="InterPro" id="IPR014718">
    <property type="entry name" value="GH-type_carb-bd"/>
</dbReference>
<dbReference type="Pfam" id="PF02836">
    <property type="entry name" value="Glyco_hydro_2_C"/>
    <property type="match status" value="1"/>
</dbReference>
<comment type="similarity">
    <text evidence="2">Belongs to the glycosyl hydrolase 2 family.</text>
</comment>
<dbReference type="InterPro" id="IPR006103">
    <property type="entry name" value="Glyco_hydro_2_cat"/>
</dbReference>
<keyword evidence="6" id="KW-0326">Glycosidase</keyword>
<comment type="catalytic activity">
    <reaction evidence="1">
        <text>Hydrolysis of terminal non-reducing beta-D-galactose residues in beta-D-galactosides.</text>
        <dbReference type="EC" id="3.2.1.23"/>
    </reaction>
</comment>
<dbReference type="Gene3D" id="2.60.40.10">
    <property type="entry name" value="Immunoglobulins"/>
    <property type="match status" value="2"/>
</dbReference>
<dbReference type="PROSITE" id="PS00608">
    <property type="entry name" value="GLYCOSYL_HYDROL_F2_2"/>
    <property type="match status" value="1"/>
</dbReference>
<dbReference type="SMART" id="SM01038">
    <property type="entry name" value="Bgal_small_N"/>
    <property type="match status" value="1"/>
</dbReference>
<evidence type="ECO:0000256" key="1">
    <source>
        <dbReference type="ARBA" id="ARBA00001412"/>
    </source>
</evidence>
<dbReference type="InterPro" id="IPR013783">
    <property type="entry name" value="Ig-like_fold"/>
</dbReference>
<sequence>MDFHEDPVPGSGRRTARADFVSDAPRLPLNGQWLFRLSDTAAGTGPSLPDPGLDDTGWETIRVPSHWVLEGHDRPLYTNTAYPFPIDPPYLPDENPTGDYRRHFDLPPGWSGRSVLRFQGVDSCGTVWLNGELLGHSKGSRLPFEFDVTELLRPRGNVLAVRVQRWSSGSYLEDQDMWWLPGIFRDVELLSRPEGGIDDFTVHASYASGSGTLSVTADAPGLVEIPSLGLSIATGEQITVPDVRPWSAEDPHLYHGTLSAAGETIELAIGFRTVSVVDGRLLINGAPVLFRGVNRHEHDPDRGRSLDRDTMIRDIELMKRHNVNAVRTAHYPPHPEFLRLCDEYGLWVVDECDIETHGFIYAGWEGNPPDEPMWRDALLDRARRMVERDKNHPSVVIWSLGNESGSGSAFADIEDYIRHRDPTRPLHYERDPSYRNSDFYSLMYPSLDDLERIGQRKEETPEGVSPADDVRRRGLPFLLCEYAHAMGNGPGSLSDYQAILESYERFCGAFVWEWIDHGIAGRDALGRRYYQHGGDIDYQPNGERFCLDGLLFPDRTPSPGLASLRKAIEPVAISVEGSSVVIRNKHDVLSLGHLSFRWRAEVDGVVSVGGTLTVPDCPARSSVRVPLPAAAAQHPGVGAERPPGPAPAAEGGEAPPGTAPAAEAGEAPPGPAPAAEGGEAPPGTALAVGGGEALPGAALAAGGEFWLTIEAVLTEDARWAPAGHLIAFSQTRLGAGAHRRRPPNRSRAFLAPNPPGGPPPGDAGGSAAGVSVAVADGDPAPMPGSPAPMPGSGDLALMPGSGDPAPTPGAGAGGRRFGEVWLGGAAFDTRTGRLTRVGGLELDGPVFDVWRAPTENDRGQGPMNALAADWEAVGLDRFLHRCGGIERPDDETIVVLGRSGPATRTLGFRTTCTYRWQDGALRLLVEADPVGDWDDTAYQHLTVNPPRMGARFALPGGYTDVVWFGRGPGESYADSMDAARVGRHARSIDALQTPYLVPQENGNHVETRWLELSGPGLPILRVDGEPHLDFTARRWTSEALQAARRPHDLTDSGRVWLNLDHGQQGIGSASCGPALPERYRLAVRRYSWSMTLAVH</sequence>
<feature type="domain" description="Beta galactosidase small chain/" evidence="9">
    <location>
        <begin position="819"/>
        <end position="1093"/>
    </location>
</feature>
<evidence type="ECO:0000313" key="10">
    <source>
        <dbReference type="EMBL" id="MFC5828233.1"/>
    </source>
</evidence>
<dbReference type="PROSITE" id="PS00719">
    <property type="entry name" value="GLYCOSYL_HYDROL_F2_1"/>
    <property type="match status" value="1"/>
</dbReference>
<evidence type="ECO:0000259" key="9">
    <source>
        <dbReference type="SMART" id="SM01038"/>
    </source>
</evidence>
<dbReference type="Pfam" id="PF02929">
    <property type="entry name" value="Bgal_small_N"/>
    <property type="match status" value="1"/>
</dbReference>
<dbReference type="InterPro" id="IPR023230">
    <property type="entry name" value="Glyco_hydro_2_CS"/>
</dbReference>
<dbReference type="SUPFAM" id="SSF74650">
    <property type="entry name" value="Galactose mutarotase-like"/>
    <property type="match status" value="1"/>
</dbReference>
<organism evidence="10 11">
    <name type="scientific">Nonomuraea insulae</name>
    <dbReference type="NCBI Taxonomy" id="1616787"/>
    <lineage>
        <taxon>Bacteria</taxon>
        <taxon>Bacillati</taxon>
        <taxon>Actinomycetota</taxon>
        <taxon>Actinomycetes</taxon>
        <taxon>Streptosporangiales</taxon>
        <taxon>Streptosporangiaceae</taxon>
        <taxon>Nonomuraea</taxon>
    </lineage>
</organism>
<name>A0ABW1CTH5_9ACTN</name>
<dbReference type="InterPro" id="IPR006101">
    <property type="entry name" value="Glyco_hydro_2"/>
</dbReference>
<dbReference type="InterPro" id="IPR004199">
    <property type="entry name" value="B-gal_small/dom_5"/>
</dbReference>
<evidence type="ECO:0000256" key="8">
    <source>
        <dbReference type="SAM" id="MobiDB-lite"/>
    </source>
</evidence>
<dbReference type="Proteomes" id="UP001596058">
    <property type="component" value="Unassembled WGS sequence"/>
</dbReference>
<evidence type="ECO:0000313" key="11">
    <source>
        <dbReference type="Proteomes" id="UP001596058"/>
    </source>
</evidence>
<feature type="compositionally biased region" description="Pro residues" evidence="8">
    <location>
        <begin position="752"/>
        <end position="761"/>
    </location>
</feature>